<proteinExistence type="predicted"/>
<dbReference type="STRING" id="136037.A0A067RJV7"/>
<dbReference type="GO" id="GO:0001725">
    <property type="term" value="C:stress fiber"/>
    <property type="evidence" value="ECO:0007669"/>
    <property type="project" value="TreeGrafter"/>
</dbReference>
<keyword evidence="3 4" id="KW-0440">LIM domain</keyword>
<feature type="compositionally biased region" description="Low complexity" evidence="5">
    <location>
        <begin position="108"/>
        <end position="118"/>
    </location>
</feature>
<organism evidence="7 8">
    <name type="scientific">Zootermopsis nevadensis</name>
    <name type="common">Dampwood termite</name>
    <dbReference type="NCBI Taxonomy" id="136037"/>
    <lineage>
        <taxon>Eukaryota</taxon>
        <taxon>Metazoa</taxon>
        <taxon>Ecdysozoa</taxon>
        <taxon>Arthropoda</taxon>
        <taxon>Hexapoda</taxon>
        <taxon>Insecta</taxon>
        <taxon>Pterygota</taxon>
        <taxon>Neoptera</taxon>
        <taxon>Polyneoptera</taxon>
        <taxon>Dictyoptera</taxon>
        <taxon>Blattodea</taxon>
        <taxon>Blattoidea</taxon>
        <taxon>Termitoidae</taxon>
        <taxon>Termopsidae</taxon>
        <taxon>Zootermopsis</taxon>
    </lineage>
</organism>
<evidence type="ECO:0000313" key="7">
    <source>
        <dbReference type="EMBL" id="KDR20855.1"/>
    </source>
</evidence>
<dbReference type="Gene3D" id="2.10.110.10">
    <property type="entry name" value="Cysteine Rich Protein"/>
    <property type="match status" value="3"/>
</dbReference>
<dbReference type="PANTHER" id="PTHR24214:SF38">
    <property type="entry name" value="PDZ AND LIM DOMAIN PROTEIN ZASP-RELATED"/>
    <property type="match status" value="1"/>
</dbReference>
<feature type="compositionally biased region" description="Polar residues" evidence="5">
    <location>
        <begin position="242"/>
        <end position="253"/>
    </location>
</feature>
<evidence type="ECO:0000256" key="3">
    <source>
        <dbReference type="ARBA" id="ARBA00023038"/>
    </source>
</evidence>
<reference evidence="7 8" key="1">
    <citation type="journal article" date="2014" name="Nat. Commun.">
        <title>Molecular traces of alternative social organization in a termite genome.</title>
        <authorList>
            <person name="Terrapon N."/>
            <person name="Li C."/>
            <person name="Robertson H.M."/>
            <person name="Ji L."/>
            <person name="Meng X."/>
            <person name="Booth W."/>
            <person name="Chen Z."/>
            <person name="Childers C.P."/>
            <person name="Glastad K.M."/>
            <person name="Gokhale K."/>
            <person name="Gowin J."/>
            <person name="Gronenberg W."/>
            <person name="Hermansen R.A."/>
            <person name="Hu H."/>
            <person name="Hunt B.G."/>
            <person name="Huylmans A.K."/>
            <person name="Khalil S.M."/>
            <person name="Mitchell R.D."/>
            <person name="Munoz-Torres M.C."/>
            <person name="Mustard J.A."/>
            <person name="Pan H."/>
            <person name="Reese J.T."/>
            <person name="Scharf M.E."/>
            <person name="Sun F."/>
            <person name="Vogel H."/>
            <person name="Xiao J."/>
            <person name="Yang W."/>
            <person name="Yang Z."/>
            <person name="Yang Z."/>
            <person name="Zhou J."/>
            <person name="Zhu J."/>
            <person name="Brent C.S."/>
            <person name="Elsik C.G."/>
            <person name="Goodisman M.A."/>
            <person name="Liberles D.A."/>
            <person name="Roe R.M."/>
            <person name="Vargo E.L."/>
            <person name="Vilcinskas A."/>
            <person name="Wang J."/>
            <person name="Bornberg-Bauer E."/>
            <person name="Korb J."/>
            <person name="Zhang G."/>
            <person name="Liebig J."/>
        </authorList>
    </citation>
    <scope>NUCLEOTIDE SEQUENCE [LARGE SCALE GENOMIC DNA]</scope>
    <source>
        <tissue evidence="7">Whole organism</tissue>
    </source>
</reference>
<dbReference type="GO" id="GO:0031941">
    <property type="term" value="C:filamentous actin"/>
    <property type="evidence" value="ECO:0007669"/>
    <property type="project" value="TreeGrafter"/>
</dbReference>
<dbReference type="PROSITE" id="PS50023">
    <property type="entry name" value="LIM_DOMAIN_2"/>
    <property type="match status" value="2"/>
</dbReference>
<sequence length="997" mass="106123">MLVSSLTPDAVQRPESPVPMEGSKTNTIQDACLLTEQETSKQVNSTFELDEQVKTVANETAVPKAPNPVTESVPPPAERKPSVPSKSRSGSLAEGAGPIRITSIEAEQVSSTSQSQSVNITEQSFLSQQNLVEVSKLKSSSEVTVETQSQFVSTLTSDSERPYSPFPTSTVPPKSEIISKSEQKVFAQSQTVSSQSVSGFVPVSREQEYSASQFQQQTRQISSQQSSVVSESVLPLQTFADTRPTSQTFPSSAQDHETAKTSPVLSALSTIPTPALKSATEAVVPIEVHSAPVSIPSDTKPVAPALQPVIAQALLNHEAACPSPLLSALTVAPDHPYSPLPSVTKAMVYVPLQSVPVSTQTVKPVSPAAFPFGVQAPLARGAAYPSVIKPASLPTSTQAALNREAACPSPLISALTIAPERPYSPLPTAACPSGILPVQTPSIPAAEQPLRDETQQPLLSAPPYKISGTTRPEPVSTKITPKRPVSSGPLPVIGAFRPIIPTTEFKPITSELVSGKELPFHPVSDDLRAEFAVSPASRPKTPIQRVSTPTSRSQSGTPLQQQKYTTTGLQKPTIIPVYQQQMGEFPGQRPRSATPTCPMTVPRTQTPQLKLASTEVSYTPQKPSASFQRQPPPQKPYASYQPAVPAASVLPQSQTQQPIIPFPNIPLAEYYKTESLGTSLRPTTFSSAQPFPSAQQQQLGPSSLSAPQLEPPGPIFKTSPLAAPQSTALVKSSPLAPPWSEPSVSAPEPIIPKAVPVSATQPISVAKTPSAPSSSSVPNAGGGGIGALGGTQKGASFAGSSAPRRGRGVLTQQSSVGVRIALCARCSSQIRGPFITALGKNWCPDHFVCVNAQCHRPLADIGFVEEKGELYCEYCFEKYLAPSCDKCSTKVKGDCLNAIGKHFHPECFLCAYCGKLFGNNPFFLEDGLPYCETDWNELFTTKCFACGFPIEAGDRWVEALSNNYHSQCFNCTNCKKNLEGQSFYAKGGRPFCKAHAR</sequence>
<feature type="compositionally biased region" description="Low complexity" evidence="5">
    <location>
        <begin position="685"/>
        <end position="698"/>
    </location>
</feature>
<dbReference type="InterPro" id="IPR001781">
    <property type="entry name" value="Znf_LIM"/>
</dbReference>
<accession>A0A067RJV7</accession>
<evidence type="ECO:0000313" key="8">
    <source>
        <dbReference type="Proteomes" id="UP000027135"/>
    </source>
</evidence>
<evidence type="ECO:0000256" key="1">
    <source>
        <dbReference type="ARBA" id="ARBA00022723"/>
    </source>
</evidence>
<keyword evidence="1 4" id="KW-0479">Metal-binding</keyword>
<dbReference type="InterPro" id="IPR050604">
    <property type="entry name" value="PDZ-LIM_domain"/>
</dbReference>
<dbReference type="FunFam" id="2.10.110.10:FF:000067">
    <property type="entry name" value="Uncharacterized protein, isoform Z"/>
    <property type="match status" value="1"/>
</dbReference>
<feature type="region of interest" description="Disordered" evidence="5">
    <location>
        <begin position="153"/>
        <end position="177"/>
    </location>
</feature>
<dbReference type="Pfam" id="PF00412">
    <property type="entry name" value="LIM"/>
    <property type="match status" value="3"/>
</dbReference>
<dbReference type="GO" id="GO:0051371">
    <property type="term" value="F:muscle alpha-actinin binding"/>
    <property type="evidence" value="ECO:0007669"/>
    <property type="project" value="TreeGrafter"/>
</dbReference>
<feature type="region of interest" description="Disordered" evidence="5">
    <location>
        <begin position="242"/>
        <end position="263"/>
    </location>
</feature>
<evidence type="ECO:0000256" key="2">
    <source>
        <dbReference type="ARBA" id="ARBA00022833"/>
    </source>
</evidence>
<dbReference type="PROSITE" id="PS00478">
    <property type="entry name" value="LIM_DOMAIN_1"/>
    <property type="match status" value="1"/>
</dbReference>
<feature type="domain" description="LIM zinc-binding" evidence="6">
    <location>
        <begin position="942"/>
        <end position="997"/>
    </location>
</feature>
<feature type="domain" description="LIM zinc-binding" evidence="6">
    <location>
        <begin position="882"/>
        <end position="941"/>
    </location>
</feature>
<dbReference type="EMBL" id="KK852584">
    <property type="protein sequence ID" value="KDR20855.1"/>
    <property type="molecule type" value="Genomic_DNA"/>
</dbReference>
<dbReference type="GO" id="GO:0005912">
    <property type="term" value="C:adherens junction"/>
    <property type="evidence" value="ECO:0007669"/>
    <property type="project" value="TreeGrafter"/>
</dbReference>
<keyword evidence="8" id="KW-1185">Reference proteome</keyword>
<evidence type="ECO:0000256" key="4">
    <source>
        <dbReference type="PROSITE-ProRule" id="PRU00125"/>
    </source>
</evidence>
<dbReference type="GO" id="GO:0046872">
    <property type="term" value="F:metal ion binding"/>
    <property type="evidence" value="ECO:0007669"/>
    <property type="project" value="UniProtKB-KW"/>
</dbReference>
<feature type="region of interest" description="Disordered" evidence="5">
    <location>
        <begin position="532"/>
        <end position="567"/>
    </location>
</feature>
<dbReference type="GO" id="GO:0061061">
    <property type="term" value="P:muscle structure development"/>
    <property type="evidence" value="ECO:0007669"/>
    <property type="project" value="TreeGrafter"/>
</dbReference>
<feature type="compositionally biased region" description="Polar residues" evidence="5">
    <location>
        <begin position="591"/>
        <end position="608"/>
    </location>
</feature>
<dbReference type="SUPFAM" id="SSF57716">
    <property type="entry name" value="Glucocorticoid receptor-like (DNA-binding domain)"/>
    <property type="match status" value="3"/>
</dbReference>
<dbReference type="FunFam" id="2.10.110.10:FF:000069">
    <property type="entry name" value="Uncharacterized protein, isoform Z"/>
    <property type="match status" value="1"/>
</dbReference>
<feature type="compositionally biased region" description="Polar residues" evidence="5">
    <location>
        <begin position="544"/>
        <end position="567"/>
    </location>
</feature>
<dbReference type="CDD" id="cd09455">
    <property type="entry name" value="LIM1_Enigma_like_1"/>
    <property type="match status" value="1"/>
</dbReference>
<evidence type="ECO:0000256" key="5">
    <source>
        <dbReference type="SAM" id="MobiDB-lite"/>
    </source>
</evidence>
<evidence type="ECO:0000259" key="6">
    <source>
        <dbReference type="PROSITE" id="PS50023"/>
    </source>
</evidence>
<name>A0A067RJV7_ZOONE</name>
<dbReference type="GO" id="GO:0030018">
    <property type="term" value="C:Z disc"/>
    <property type="evidence" value="ECO:0007669"/>
    <property type="project" value="TreeGrafter"/>
</dbReference>
<feature type="compositionally biased region" description="Polar residues" evidence="5">
    <location>
        <begin position="614"/>
        <end position="629"/>
    </location>
</feature>
<dbReference type="FunFam" id="2.10.110.10:FF:000060">
    <property type="entry name" value="Uncharacterized protein, isoform Z"/>
    <property type="match status" value="1"/>
</dbReference>
<feature type="region of interest" description="Disordered" evidence="5">
    <location>
        <begin position="58"/>
        <end position="120"/>
    </location>
</feature>
<dbReference type="eggNOG" id="KOG1703">
    <property type="taxonomic scope" value="Eukaryota"/>
</dbReference>
<gene>
    <name evidence="7" type="ORF">L798_04659</name>
</gene>
<dbReference type="OMA" id="CEDCERL"/>
<dbReference type="Proteomes" id="UP000027135">
    <property type="component" value="Unassembled WGS sequence"/>
</dbReference>
<keyword evidence="2 4" id="KW-0862">Zinc</keyword>
<feature type="region of interest" description="Disordered" evidence="5">
    <location>
        <begin position="585"/>
        <end position="640"/>
    </location>
</feature>
<feature type="region of interest" description="Disordered" evidence="5">
    <location>
        <begin position="459"/>
        <end position="486"/>
    </location>
</feature>
<feature type="region of interest" description="Disordered" evidence="5">
    <location>
        <begin position="765"/>
        <end position="785"/>
    </location>
</feature>
<dbReference type="AlphaFoldDB" id="A0A067RJV7"/>
<dbReference type="SMART" id="SM00132">
    <property type="entry name" value="LIM"/>
    <property type="match status" value="3"/>
</dbReference>
<feature type="compositionally biased region" description="Low complexity" evidence="5">
    <location>
        <begin position="765"/>
        <end position="779"/>
    </location>
</feature>
<dbReference type="CDD" id="cd09461">
    <property type="entry name" value="LIM3_Enigma_like_1"/>
    <property type="match status" value="1"/>
</dbReference>
<dbReference type="GO" id="GO:0003779">
    <property type="term" value="F:actin binding"/>
    <property type="evidence" value="ECO:0007669"/>
    <property type="project" value="TreeGrafter"/>
</dbReference>
<dbReference type="GO" id="GO:0030036">
    <property type="term" value="P:actin cytoskeleton organization"/>
    <property type="evidence" value="ECO:0007669"/>
    <property type="project" value="TreeGrafter"/>
</dbReference>
<protein>
    <submittedName>
        <fullName evidence="7">LIM domain-binding protein 3</fullName>
    </submittedName>
</protein>
<feature type="region of interest" description="Disordered" evidence="5">
    <location>
        <begin position="681"/>
        <end position="720"/>
    </location>
</feature>
<dbReference type="InParanoid" id="A0A067RJV7"/>
<dbReference type="CDD" id="cd08368">
    <property type="entry name" value="LIM"/>
    <property type="match status" value="1"/>
</dbReference>
<dbReference type="PANTHER" id="PTHR24214">
    <property type="entry name" value="PDZ AND LIM DOMAIN PROTEIN ZASP"/>
    <property type="match status" value="1"/>
</dbReference>
<feature type="region of interest" description="Disordered" evidence="5">
    <location>
        <begin position="1"/>
        <end position="25"/>
    </location>
</feature>